<reference evidence="2 3" key="1">
    <citation type="journal article" date="2022" name="Nat. Ecol. Evol.">
        <title>A masculinizing supergene underlies an exaggerated male reproductive morph in a spider.</title>
        <authorList>
            <person name="Hendrickx F."/>
            <person name="De Corte Z."/>
            <person name="Sonet G."/>
            <person name="Van Belleghem S.M."/>
            <person name="Kostlbacher S."/>
            <person name="Vangestel C."/>
        </authorList>
    </citation>
    <scope>NUCLEOTIDE SEQUENCE [LARGE SCALE GENOMIC DNA]</scope>
    <source>
        <strain evidence="2">W744_W776</strain>
    </source>
</reference>
<evidence type="ECO:0000313" key="3">
    <source>
        <dbReference type="Proteomes" id="UP000827092"/>
    </source>
</evidence>
<feature type="compositionally biased region" description="Acidic residues" evidence="1">
    <location>
        <begin position="9"/>
        <end position="18"/>
    </location>
</feature>
<sequence length="194" mass="22524">MKRPHEDTVSDSDEEDEAPSPKNKPTPESVILQDLERGLQQNDPTSMQQQLIETQKQYFTMYMNKLMHQLPMGKAIIDTVRKNGHDDDFMYMYTASKTIVQSIMSVKQHKAMKSMVDMVAGIACKYMHDKILTPMLKPIMDEEHLQQAFQAYQTSVNQEENDSELEMRCLLHTIHSILEKEESTLQLDSPFLRK</sequence>
<dbReference type="AlphaFoldDB" id="A0AAV6TQB4"/>
<feature type="region of interest" description="Disordered" evidence="1">
    <location>
        <begin position="1"/>
        <end position="31"/>
    </location>
</feature>
<dbReference type="EMBL" id="JAFNEN010001470">
    <property type="protein sequence ID" value="KAG8173838.1"/>
    <property type="molecule type" value="Genomic_DNA"/>
</dbReference>
<comment type="caution">
    <text evidence="2">The sequence shown here is derived from an EMBL/GenBank/DDBJ whole genome shotgun (WGS) entry which is preliminary data.</text>
</comment>
<keyword evidence="3" id="KW-1185">Reference proteome</keyword>
<organism evidence="2 3">
    <name type="scientific">Oedothorax gibbosus</name>
    <dbReference type="NCBI Taxonomy" id="931172"/>
    <lineage>
        <taxon>Eukaryota</taxon>
        <taxon>Metazoa</taxon>
        <taxon>Ecdysozoa</taxon>
        <taxon>Arthropoda</taxon>
        <taxon>Chelicerata</taxon>
        <taxon>Arachnida</taxon>
        <taxon>Araneae</taxon>
        <taxon>Araneomorphae</taxon>
        <taxon>Entelegynae</taxon>
        <taxon>Araneoidea</taxon>
        <taxon>Linyphiidae</taxon>
        <taxon>Erigoninae</taxon>
        <taxon>Oedothorax</taxon>
    </lineage>
</organism>
<evidence type="ECO:0000256" key="1">
    <source>
        <dbReference type="SAM" id="MobiDB-lite"/>
    </source>
</evidence>
<evidence type="ECO:0000313" key="2">
    <source>
        <dbReference type="EMBL" id="KAG8173838.1"/>
    </source>
</evidence>
<protein>
    <submittedName>
        <fullName evidence="2">Uncharacterized protein</fullName>
    </submittedName>
</protein>
<proteinExistence type="predicted"/>
<dbReference type="Proteomes" id="UP000827092">
    <property type="component" value="Unassembled WGS sequence"/>
</dbReference>
<name>A0AAV6TQB4_9ARAC</name>
<accession>A0AAV6TQB4</accession>
<gene>
    <name evidence="2" type="ORF">JTE90_016327</name>
</gene>